<sequence length="61" mass="7101">MTPWHDLDSDQQLRLREDYNRGPDCLTGTCSLEAKTAHFTEWLAARGISFSERDLHPRRKA</sequence>
<reference evidence="1" key="1">
    <citation type="submission" date="2020-08" db="EMBL/GenBank/DDBJ databases">
        <title>Genomic Encyclopedia of Type Strains, Phase IV (KMG-IV): sequencing the most valuable type-strain genomes for metagenomic binning, comparative biology and taxonomic classification.</title>
        <authorList>
            <person name="Goeker M."/>
        </authorList>
    </citation>
    <scope>NUCLEOTIDE SEQUENCE [LARGE SCALE GENOMIC DNA]</scope>
    <source>
        <strain evidence="1">DSM 105040</strain>
    </source>
</reference>
<proteinExistence type="predicted"/>
<keyword evidence="2" id="KW-1185">Reference proteome</keyword>
<comment type="caution">
    <text evidence="1">The sequence shown here is derived from an EMBL/GenBank/DDBJ whole genome shotgun (WGS) entry which is preliminary data.</text>
</comment>
<evidence type="ECO:0000313" key="1">
    <source>
        <dbReference type="EMBL" id="MBB4022425.1"/>
    </source>
</evidence>
<gene>
    <name evidence="1" type="ORF">GGR17_002234</name>
</gene>
<evidence type="ECO:0000313" key="2">
    <source>
        <dbReference type="Proteomes" id="UP000585681"/>
    </source>
</evidence>
<organism evidence="1 2">
    <name type="scientific">Actibacterium naphthalenivorans</name>
    <dbReference type="NCBI Taxonomy" id="1614693"/>
    <lineage>
        <taxon>Bacteria</taxon>
        <taxon>Pseudomonadati</taxon>
        <taxon>Pseudomonadota</taxon>
        <taxon>Alphaproteobacteria</taxon>
        <taxon>Rhodobacterales</taxon>
        <taxon>Roseobacteraceae</taxon>
        <taxon>Actibacterium</taxon>
    </lineage>
</organism>
<protein>
    <submittedName>
        <fullName evidence="1">Uncharacterized protein</fullName>
    </submittedName>
</protein>
<dbReference type="RefSeq" id="WP_054539038.1">
    <property type="nucleotide sequence ID" value="NZ_JACIEQ010000002.1"/>
</dbReference>
<name>A0A840CAK4_9RHOB</name>
<accession>A0A840CAK4</accession>
<dbReference type="EMBL" id="JACIEQ010000002">
    <property type="protein sequence ID" value="MBB4022425.1"/>
    <property type="molecule type" value="Genomic_DNA"/>
</dbReference>
<dbReference type="Proteomes" id="UP000585681">
    <property type="component" value="Unassembled WGS sequence"/>
</dbReference>
<dbReference type="AlphaFoldDB" id="A0A840CAK4"/>